<protein>
    <submittedName>
        <fullName evidence="1">Uncharacterized protein</fullName>
    </submittedName>
</protein>
<evidence type="ECO:0000313" key="2">
    <source>
        <dbReference type="Proteomes" id="UP000828390"/>
    </source>
</evidence>
<dbReference type="SUPFAM" id="SSF52540">
    <property type="entry name" value="P-loop containing nucleoside triphosphate hydrolases"/>
    <property type="match status" value="1"/>
</dbReference>
<gene>
    <name evidence="1" type="ORF">DPMN_039000</name>
</gene>
<comment type="caution">
    <text evidence="1">The sequence shown here is derived from an EMBL/GenBank/DDBJ whole genome shotgun (WGS) entry which is preliminary data.</text>
</comment>
<accession>A0A9D4MHF6</accession>
<reference evidence="1" key="2">
    <citation type="submission" date="2020-11" db="EMBL/GenBank/DDBJ databases">
        <authorList>
            <person name="McCartney M.A."/>
            <person name="Auch B."/>
            <person name="Kono T."/>
            <person name="Mallez S."/>
            <person name="Becker A."/>
            <person name="Gohl D.M."/>
            <person name="Silverstein K.A.T."/>
            <person name="Koren S."/>
            <person name="Bechman K.B."/>
            <person name="Herman A."/>
            <person name="Abrahante J.E."/>
            <person name="Garbe J."/>
        </authorList>
    </citation>
    <scope>NUCLEOTIDE SEQUENCE</scope>
    <source>
        <strain evidence="1">Duluth1</strain>
        <tissue evidence="1">Whole animal</tissue>
    </source>
</reference>
<proteinExistence type="predicted"/>
<name>A0A9D4MHF6_DREPO</name>
<evidence type="ECO:0000313" key="1">
    <source>
        <dbReference type="EMBL" id="KAH3875724.1"/>
    </source>
</evidence>
<sequence length="74" mass="8234">MKISLPMDGMTPPLLIVGPFGTGKTYTLAQAAKCVVKVPSTRVLICTHSNRFAYNEDKSLQDMYIKQPKIYSLI</sequence>
<dbReference type="Proteomes" id="UP000828390">
    <property type="component" value="Unassembled WGS sequence"/>
</dbReference>
<keyword evidence="2" id="KW-1185">Reference proteome</keyword>
<organism evidence="1 2">
    <name type="scientific">Dreissena polymorpha</name>
    <name type="common">Zebra mussel</name>
    <name type="synonym">Mytilus polymorpha</name>
    <dbReference type="NCBI Taxonomy" id="45954"/>
    <lineage>
        <taxon>Eukaryota</taxon>
        <taxon>Metazoa</taxon>
        <taxon>Spiralia</taxon>
        <taxon>Lophotrochozoa</taxon>
        <taxon>Mollusca</taxon>
        <taxon>Bivalvia</taxon>
        <taxon>Autobranchia</taxon>
        <taxon>Heteroconchia</taxon>
        <taxon>Euheterodonta</taxon>
        <taxon>Imparidentia</taxon>
        <taxon>Neoheterodontei</taxon>
        <taxon>Myida</taxon>
        <taxon>Dreissenoidea</taxon>
        <taxon>Dreissenidae</taxon>
        <taxon>Dreissena</taxon>
    </lineage>
</organism>
<dbReference type="AlphaFoldDB" id="A0A9D4MHF6"/>
<dbReference type="EMBL" id="JAIWYP010000002">
    <property type="protein sequence ID" value="KAH3875724.1"/>
    <property type="molecule type" value="Genomic_DNA"/>
</dbReference>
<dbReference type="InterPro" id="IPR027417">
    <property type="entry name" value="P-loop_NTPase"/>
</dbReference>
<dbReference type="Gene3D" id="3.40.50.300">
    <property type="entry name" value="P-loop containing nucleotide triphosphate hydrolases"/>
    <property type="match status" value="1"/>
</dbReference>
<reference evidence="1" key="1">
    <citation type="journal article" date="2019" name="bioRxiv">
        <title>The Genome of the Zebra Mussel, Dreissena polymorpha: A Resource for Invasive Species Research.</title>
        <authorList>
            <person name="McCartney M.A."/>
            <person name="Auch B."/>
            <person name="Kono T."/>
            <person name="Mallez S."/>
            <person name="Zhang Y."/>
            <person name="Obille A."/>
            <person name="Becker A."/>
            <person name="Abrahante J.E."/>
            <person name="Garbe J."/>
            <person name="Badalamenti J.P."/>
            <person name="Herman A."/>
            <person name="Mangelson H."/>
            <person name="Liachko I."/>
            <person name="Sullivan S."/>
            <person name="Sone E.D."/>
            <person name="Koren S."/>
            <person name="Silverstein K.A.T."/>
            <person name="Beckman K.B."/>
            <person name="Gohl D.M."/>
        </authorList>
    </citation>
    <scope>NUCLEOTIDE SEQUENCE</scope>
    <source>
        <strain evidence="1">Duluth1</strain>
        <tissue evidence="1">Whole animal</tissue>
    </source>
</reference>